<dbReference type="GeneID" id="63786896"/>
<protein>
    <submittedName>
        <fullName evidence="1">Uncharacterized protein</fullName>
    </submittedName>
</protein>
<name>A0A1Y2EQA7_PROLT</name>
<gene>
    <name evidence="1" type="ORF">BCR37DRAFT_384798</name>
</gene>
<dbReference type="AlphaFoldDB" id="A0A1Y2EQA7"/>
<dbReference type="RefSeq" id="XP_040721833.1">
    <property type="nucleotide sequence ID" value="XM_040870297.1"/>
</dbReference>
<keyword evidence="2" id="KW-1185">Reference proteome</keyword>
<accession>A0A1Y2EQA7</accession>
<proteinExistence type="predicted"/>
<reference evidence="1 2" key="1">
    <citation type="submission" date="2016-07" db="EMBL/GenBank/DDBJ databases">
        <title>Pervasive Adenine N6-methylation of Active Genes in Fungi.</title>
        <authorList>
            <consortium name="DOE Joint Genome Institute"/>
            <person name="Mondo S.J."/>
            <person name="Dannebaum R.O."/>
            <person name="Kuo R.C."/>
            <person name="Labutti K."/>
            <person name="Haridas S."/>
            <person name="Kuo A."/>
            <person name="Salamov A."/>
            <person name="Ahrendt S.R."/>
            <person name="Lipzen A."/>
            <person name="Sullivan W."/>
            <person name="Andreopoulos W.B."/>
            <person name="Clum A."/>
            <person name="Lindquist E."/>
            <person name="Daum C."/>
            <person name="Ramamoorthy G.K."/>
            <person name="Gryganskyi A."/>
            <person name="Culley D."/>
            <person name="Magnuson J.K."/>
            <person name="James T.Y."/>
            <person name="O'Malley M.A."/>
            <person name="Stajich J.E."/>
            <person name="Spatafora J.W."/>
            <person name="Visel A."/>
            <person name="Grigoriev I.V."/>
        </authorList>
    </citation>
    <scope>NUCLEOTIDE SEQUENCE [LARGE SCALE GENOMIC DNA]</scope>
    <source>
        <strain evidence="1 2">12-1054</strain>
    </source>
</reference>
<evidence type="ECO:0000313" key="2">
    <source>
        <dbReference type="Proteomes" id="UP000193685"/>
    </source>
</evidence>
<dbReference type="Proteomes" id="UP000193685">
    <property type="component" value="Unassembled WGS sequence"/>
</dbReference>
<evidence type="ECO:0000313" key="1">
    <source>
        <dbReference type="EMBL" id="ORY73474.1"/>
    </source>
</evidence>
<organism evidence="1 2">
    <name type="scientific">Protomyces lactucae-debilis</name>
    <dbReference type="NCBI Taxonomy" id="2754530"/>
    <lineage>
        <taxon>Eukaryota</taxon>
        <taxon>Fungi</taxon>
        <taxon>Dikarya</taxon>
        <taxon>Ascomycota</taxon>
        <taxon>Taphrinomycotina</taxon>
        <taxon>Taphrinomycetes</taxon>
        <taxon>Taphrinales</taxon>
        <taxon>Protomycetaceae</taxon>
        <taxon>Protomyces</taxon>
    </lineage>
</organism>
<sequence length="65" mass="7303">MKRANPCHSRILHCSSVKPLLPVLMRCRLLYLKCVRSSLYPVAGALEGESTCNLLSLVRSHYTES</sequence>
<dbReference type="EMBL" id="MCFI01000034">
    <property type="protein sequence ID" value="ORY73474.1"/>
    <property type="molecule type" value="Genomic_DNA"/>
</dbReference>
<comment type="caution">
    <text evidence="1">The sequence shown here is derived from an EMBL/GenBank/DDBJ whole genome shotgun (WGS) entry which is preliminary data.</text>
</comment>